<evidence type="ECO:0000313" key="2">
    <source>
        <dbReference type="EMBL" id="GAA0163409.1"/>
    </source>
</evidence>
<organism evidence="2 3">
    <name type="scientific">Lithospermum erythrorhizon</name>
    <name type="common">Purple gromwell</name>
    <name type="synonym">Lithospermum officinale var. erythrorhizon</name>
    <dbReference type="NCBI Taxonomy" id="34254"/>
    <lineage>
        <taxon>Eukaryota</taxon>
        <taxon>Viridiplantae</taxon>
        <taxon>Streptophyta</taxon>
        <taxon>Embryophyta</taxon>
        <taxon>Tracheophyta</taxon>
        <taxon>Spermatophyta</taxon>
        <taxon>Magnoliopsida</taxon>
        <taxon>eudicotyledons</taxon>
        <taxon>Gunneridae</taxon>
        <taxon>Pentapetalae</taxon>
        <taxon>asterids</taxon>
        <taxon>lamiids</taxon>
        <taxon>Boraginales</taxon>
        <taxon>Boraginaceae</taxon>
        <taxon>Boraginoideae</taxon>
        <taxon>Lithospermeae</taxon>
        <taxon>Lithospermum</taxon>
    </lineage>
</organism>
<dbReference type="Proteomes" id="UP001454036">
    <property type="component" value="Unassembled WGS sequence"/>
</dbReference>
<name>A0AAV3QH81_LITER</name>
<reference evidence="2 3" key="1">
    <citation type="submission" date="2024-01" db="EMBL/GenBank/DDBJ databases">
        <title>The complete chloroplast genome sequence of Lithospermum erythrorhizon: insights into the phylogenetic relationship among Boraginaceae species and the maternal lineages of purple gromwells.</title>
        <authorList>
            <person name="Okada T."/>
            <person name="Watanabe K."/>
        </authorList>
    </citation>
    <scope>NUCLEOTIDE SEQUENCE [LARGE SCALE GENOMIC DNA]</scope>
</reference>
<dbReference type="AlphaFoldDB" id="A0AAV3QH81"/>
<keyword evidence="3" id="KW-1185">Reference proteome</keyword>
<proteinExistence type="predicted"/>
<comment type="caution">
    <text evidence="2">The sequence shown here is derived from an EMBL/GenBank/DDBJ whole genome shotgun (WGS) entry which is preliminary data.</text>
</comment>
<gene>
    <name evidence="2" type="ORF">LIER_43641</name>
</gene>
<evidence type="ECO:0000256" key="1">
    <source>
        <dbReference type="SAM" id="MobiDB-lite"/>
    </source>
</evidence>
<dbReference type="EMBL" id="BAABME010037124">
    <property type="protein sequence ID" value="GAA0163409.1"/>
    <property type="molecule type" value="Genomic_DNA"/>
</dbReference>
<evidence type="ECO:0000313" key="3">
    <source>
        <dbReference type="Proteomes" id="UP001454036"/>
    </source>
</evidence>
<sequence length="169" mass="18461">MAESSKNPSSKPTIPSKVLERTLCEARLVRQVAEGPVNIKAYASIQTPALTSLYRRSAMEEALEDFVGSLLRDSLEAPPTTTSPDLDDSRAPLDVQPLCSRMGSPSDKARVSVSKSSKGKSSKEPPTLEEVKAKTIPALITDYQLRQIRKHYDIPDVVDTPSIKKDAPQ</sequence>
<accession>A0AAV3QH81</accession>
<protein>
    <submittedName>
        <fullName evidence="2">Uncharacterized protein</fullName>
    </submittedName>
</protein>
<feature type="region of interest" description="Disordered" evidence="1">
    <location>
        <begin position="74"/>
        <end position="130"/>
    </location>
</feature>